<dbReference type="Proteomes" id="UP000053573">
    <property type="component" value="Unassembled WGS sequence"/>
</dbReference>
<organism evidence="2 3">
    <name type="scientific">Blastomyces silverae</name>
    <dbReference type="NCBI Taxonomy" id="2060906"/>
    <lineage>
        <taxon>Eukaryota</taxon>
        <taxon>Fungi</taxon>
        <taxon>Dikarya</taxon>
        <taxon>Ascomycota</taxon>
        <taxon>Pezizomycotina</taxon>
        <taxon>Eurotiomycetes</taxon>
        <taxon>Eurotiomycetidae</taxon>
        <taxon>Onygenales</taxon>
        <taxon>Ajellomycetaceae</taxon>
        <taxon>Blastomyces</taxon>
    </lineage>
</organism>
<sequence length="839" mass="93519">MPATKRATSVRAQWKSASKQQPNLRRSTRQTRSRSRELGGIDNAPTSPSKSVATSVSSDNSEVDLSHTPIKNNRGGNPRSKTGNNELSPVYESARENAAGSFNTELTRQNSRRSERSVPESPVDHFNITGTTLLATDSEHESRELDPSIMIEALPDLDTSAKNALRILVPQAFSLTTILKNLKNATFRARVKRIRETFETQKKYFGGQHFIAVEAAVNMLPSLKHIPWYPDEFIQKANLVQLALDLIPLRGSMSPFSEYHLSELDESFPASFISSFLSPEDDRITTPGQSALLDETFQLGLELRTQRAIAELRSGEQETDVEFDPDSILETVFTAFAKSDDESERLLGWKINGLRDENGGIPERFHEKVLERRESIRKLFDVNGTSTFVHFDELESTFPWSEFVVQACKWIRLRANEIDEQLGKQASLNEAVEILQIEVDRRSSLDQQSIASIPESTTSTPSVTDTVGVEQADVQKPQITESTSTRKSMFPIKGFFKSRASRAFVSHLVNLQTRVGSAASNVQIDQPSGSPQTEAIAAARDSTPHVNDGEQSPRQVLLGGSPRPSASEIVKIAERQRLATSSQRQRPTFKTPPAAFIDRQTDARRLSPIGSSQLTSSGRSRLIGRSKKRQASEVEQDEGHGEESIQLSEEEGFEADTRNIQAEKKRASIAALQGRKRRRVGTAAAGTPLRPSATPSRQSQNLESRQGSRAQSGSEEFTNAVENMPPASTAAEINRRVRKPGGGRIPWSVDECNQLKNMIVRHGPKWSKIKQVDDSLEHPKLSIRNQVNLKDKARQMAVDYYKTGQPLPENFEKVALKTEDKRQLREMGITIFEDMPERD</sequence>
<evidence type="ECO:0000313" key="3">
    <source>
        <dbReference type="Proteomes" id="UP000053573"/>
    </source>
</evidence>
<comment type="caution">
    <text evidence="2">The sequence shown here is derived from an EMBL/GenBank/DDBJ whole genome shotgun (WGS) entry which is preliminary data.</text>
</comment>
<dbReference type="AlphaFoldDB" id="A0A0H1BTL6"/>
<gene>
    <name evidence="2" type="ORF">EMPG_12523</name>
</gene>
<feature type="compositionally biased region" description="Polar residues" evidence="1">
    <location>
        <begin position="609"/>
        <end position="619"/>
    </location>
</feature>
<proteinExistence type="predicted"/>
<evidence type="ECO:0000256" key="1">
    <source>
        <dbReference type="SAM" id="MobiDB-lite"/>
    </source>
</evidence>
<feature type="compositionally biased region" description="Polar residues" evidence="1">
    <location>
        <begin position="519"/>
        <end position="533"/>
    </location>
</feature>
<dbReference type="OrthoDB" id="5398572at2759"/>
<reference evidence="3" key="1">
    <citation type="journal article" date="2015" name="PLoS Genet.">
        <title>The dynamic genome and transcriptome of the human fungal pathogen Blastomyces and close relative Emmonsia.</title>
        <authorList>
            <person name="Munoz J.F."/>
            <person name="Gauthier G.M."/>
            <person name="Desjardins C.A."/>
            <person name="Gallo J.E."/>
            <person name="Holder J."/>
            <person name="Sullivan T.D."/>
            <person name="Marty A.J."/>
            <person name="Carmen J.C."/>
            <person name="Chen Z."/>
            <person name="Ding L."/>
            <person name="Gujja S."/>
            <person name="Magrini V."/>
            <person name="Misas E."/>
            <person name="Mitreva M."/>
            <person name="Priest M."/>
            <person name="Saif S."/>
            <person name="Whiston E.A."/>
            <person name="Young S."/>
            <person name="Zeng Q."/>
            <person name="Goldman W.E."/>
            <person name="Mardis E.R."/>
            <person name="Taylor J.W."/>
            <person name="McEwen J.G."/>
            <person name="Clay O.K."/>
            <person name="Klein B.S."/>
            <person name="Cuomo C.A."/>
        </authorList>
    </citation>
    <scope>NUCLEOTIDE SEQUENCE [LARGE SCALE GENOMIC DNA]</scope>
    <source>
        <strain evidence="3">UAMH 139</strain>
    </source>
</reference>
<feature type="compositionally biased region" description="Polar residues" evidence="1">
    <location>
        <begin position="693"/>
        <end position="721"/>
    </location>
</feature>
<feature type="region of interest" description="Disordered" evidence="1">
    <location>
        <begin position="576"/>
        <end position="653"/>
    </location>
</feature>
<feature type="compositionally biased region" description="Polar residues" evidence="1">
    <location>
        <begin position="578"/>
        <end position="588"/>
    </location>
</feature>
<feature type="region of interest" description="Disordered" evidence="1">
    <location>
        <begin position="1"/>
        <end position="125"/>
    </location>
</feature>
<dbReference type="CDD" id="cd11660">
    <property type="entry name" value="SANT_TRF"/>
    <property type="match status" value="1"/>
</dbReference>
<dbReference type="PANTHER" id="PTHR47807">
    <property type="entry name" value="PROTEIN TBF1"/>
    <property type="match status" value="1"/>
</dbReference>
<feature type="compositionally biased region" description="Polar residues" evidence="1">
    <location>
        <begin position="1"/>
        <end position="24"/>
    </location>
</feature>
<dbReference type="PANTHER" id="PTHR47807:SF1">
    <property type="entry name" value="PROTEIN TBF1"/>
    <property type="match status" value="1"/>
</dbReference>
<evidence type="ECO:0000313" key="2">
    <source>
        <dbReference type="EMBL" id="KLJ12446.1"/>
    </source>
</evidence>
<feature type="region of interest" description="Disordered" evidence="1">
    <location>
        <begin position="668"/>
        <end position="728"/>
    </location>
</feature>
<dbReference type="Gene3D" id="1.10.10.60">
    <property type="entry name" value="Homeodomain-like"/>
    <property type="match status" value="1"/>
</dbReference>
<accession>A0A0H1BTL6</accession>
<dbReference type="GO" id="GO:0010833">
    <property type="term" value="P:telomere maintenance via telomere lengthening"/>
    <property type="evidence" value="ECO:0007669"/>
    <property type="project" value="TreeGrafter"/>
</dbReference>
<dbReference type="InterPro" id="IPR052833">
    <property type="entry name" value="Telomeric_DNA-bd_trans-reg"/>
</dbReference>
<dbReference type="GO" id="GO:0003691">
    <property type="term" value="F:double-stranded telomeric DNA binding"/>
    <property type="evidence" value="ECO:0007669"/>
    <property type="project" value="TreeGrafter"/>
</dbReference>
<feature type="compositionally biased region" description="Polar residues" evidence="1">
    <location>
        <begin position="69"/>
        <end position="87"/>
    </location>
</feature>
<feature type="compositionally biased region" description="Low complexity" evidence="1">
    <location>
        <begin position="44"/>
        <end position="58"/>
    </location>
</feature>
<evidence type="ECO:0008006" key="4">
    <source>
        <dbReference type="Google" id="ProtNLM"/>
    </source>
</evidence>
<feature type="region of interest" description="Disordered" evidence="1">
    <location>
        <begin position="519"/>
        <end position="564"/>
    </location>
</feature>
<feature type="compositionally biased region" description="Polar residues" evidence="1">
    <location>
        <begin position="100"/>
        <end position="109"/>
    </location>
</feature>
<keyword evidence="3" id="KW-1185">Reference proteome</keyword>
<protein>
    <recommendedName>
        <fullName evidence="4">Myb-like domain-containing protein</fullName>
    </recommendedName>
</protein>
<dbReference type="STRING" id="2060906.A0A0H1BTL6"/>
<dbReference type="EMBL" id="LDEV01000904">
    <property type="protein sequence ID" value="KLJ12446.1"/>
    <property type="molecule type" value="Genomic_DNA"/>
</dbReference>
<name>A0A0H1BTL6_9EURO</name>